<dbReference type="Proteomes" id="UP000271098">
    <property type="component" value="Unassembled WGS sequence"/>
</dbReference>
<evidence type="ECO:0000313" key="1">
    <source>
        <dbReference type="EMBL" id="VDN37471.1"/>
    </source>
</evidence>
<accession>A0A183EJE8</accession>
<name>A0A183EJE8_9BILA</name>
<dbReference type="AlphaFoldDB" id="A0A183EJE8"/>
<evidence type="ECO:0000313" key="2">
    <source>
        <dbReference type="Proteomes" id="UP000271098"/>
    </source>
</evidence>
<reference evidence="3" key="1">
    <citation type="submission" date="2016-06" db="UniProtKB">
        <authorList>
            <consortium name="WormBaseParasite"/>
        </authorList>
    </citation>
    <scope>IDENTIFICATION</scope>
</reference>
<gene>
    <name evidence="1" type="ORF">GPUH_LOCUS21089</name>
</gene>
<dbReference type="EMBL" id="UYRT01091806">
    <property type="protein sequence ID" value="VDN37471.1"/>
    <property type="molecule type" value="Genomic_DNA"/>
</dbReference>
<organism evidence="3">
    <name type="scientific">Gongylonema pulchrum</name>
    <dbReference type="NCBI Taxonomy" id="637853"/>
    <lineage>
        <taxon>Eukaryota</taxon>
        <taxon>Metazoa</taxon>
        <taxon>Ecdysozoa</taxon>
        <taxon>Nematoda</taxon>
        <taxon>Chromadorea</taxon>
        <taxon>Rhabditida</taxon>
        <taxon>Spirurina</taxon>
        <taxon>Spiruromorpha</taxon>
        <taxon>Spiruroidea</taxon>
        <taxon>Gongylonematidae</taxon>
        <taxon>Gongylonema</taxon>
    </lineage>
</organism>
<keyword evidence="2" id="KW-1185">Reference proteome</keyword>
<proteinExistence type="predicted"/>
<sequence>MLKCDESGAVHARIRRQVKWSSKPAPRQQRFLRAPPPVPQRTYDDFDQWTVVLGQDTIIPKIIFDKSCKRIHRYCTETGRKMMGFQGPRGPVGPQGIAGPPGRCNCSFPDLYVQQVTVPGPPVIRIHEKPVPVPVVVVKEIEVTKLVTFEPTAPGFGPPPDWIPGVGTPDLARTQILPKFTTAKIEPVVVSTVPALSEAGQLIETS</sequence>
<dbReference type="OrthoDB" id="5869381at2759"/>
<protein>
    <submittedName>
        <fullName evidence="3">Collagen triple helix repeat protein</fullName>
    </submittedName>
</protein>
<dbReference type="WBParaSite" id="GPUH_0002111401-mRNA-1">
    <property type="protein sequence ID" value="GPUH_0002111401-mRNA-1"/>
    <property type="gene ID" value="GPUH_0002111401"/>
</dbReference>
<evidence type="ECO:0000313" key="3">
    <source>
        <dbReference type="WBParaSite" id="GPUH_0002111401-mRNA-1"/>
    </source>
</evidence>
<reference evidence="1 2" key="2">
    <citation type="submission" date="2018-11" db="EMBL/GenBank/DDBJ databases">
        <authorList>
            <consortium name="Pathogen Informatics"/>
        </authorList>
    </citation>
    <scope>NUCLEOTIDE SEQUENCE [LARGE SCALE GENOMIC DNA]</scope>
</reference>